<reference evidence="13 14" key="1">
    <citation type="journal article" date="2003" name="Int. J. Syst. Evol. Microbiol.">
        <title>Halobacillus salinus sp. nov., isolated from a salt lake on the coast of the East Sea in Korea.</title>
        <authorList>
            <person name="Yoon J.H."/>
            <person name="Kang K.H."/>
            <person name="Park Y.H."/>
        </authorList>
    </citation>
    <scope>NUCLEOTIDE SEQUENCE [LARGE SCALE GENOMIC DNA]</scope>
    <source>
        <strain evidence="13 14">HSL-3</strain>
    </source>
</reference>
<evidence type="ECO:0000259" key="12">
    <source>
        <dbReference type="Pfam" id="PF01694"/>
    </source>
</evidence>
<keyword evidence="8 11" id="KW-0472">Membrane</keyword>
<sequence>MFVEQSYYFWKFVYELVVVHEFQVLHLHTKDQEVWLEKEHQWKTNVVRIKQKQVNWSNELKRELFMVQQQLKKNRKLFRGGRVTVHTIYISEHQPVDEWEHVLDELPENSSQFNLYYMSDDTKQEERERFLHHFDLDATEFEQEPSQDEKEAMIPYLQQQIAGSHYKRRKEAESLFQFGKPLITYVLLAINILFFVYMEWKADSTAVETLIEFGAKYNPAIIEGEWWRIVSSMFIHIGLLHLLMNMLALYYLGTAVERIYGTMRFTLIYFLAGVFGGVASFMLNPFVAAGASGAIFGLFGALLFFGVHHKQLFFRTMGWNLLFVIGLNIVFGITVPQVDNGAHMGGLVGGFIASALVNLPRKKAPFIQSLALFGYVGAIAAMGILGVQGYFNEGQTISQVQESQQLNQDGEYDKVVALTTEAMEQGGNYEAPLKFNRSYAYIQLGEEEKAKEDLIEVVELAPDMAEAHYNLAILYDQEGNKEKAAEHARTAAELNPDNQQFKNLSDELSSS</sequence>
<feature type="transmembrane region" description="Helical" evidence="11">
    <location>
        <begin position="178"/>
        <end position="198"/>
    </location>
</feature>
<evidence type="ECO:0000256" key="9">
    <source>
        <dbReference type="PROSITE-ProRule" id="PRU00339"/>
    </source>
</evidence>
<dbReference type="InterPro" id="IPR022764">
    <property type="entry name" value="Peptidase_S54_rhomboid_dom"/>
</dbReference>
<evidence type="ECO:0000256" key="8">
    <source>
        <dbReference type="ARBA" id="ARBA00023136"/>
    </source>
</evidence>
<dbReference type="Proteomes" id="UP000297982">
    <property type="component" value="Unassembled WGS sequence"/>
</dbReference>
<dbReference type="Pfam" id="PF13181">
    <property type="entry name" value="TPR_8"/>
    <property type="match status" value="1"/>
</dbReference>
<gene>
    <name evidence="13" type="ORF">E4663_04715</name>
</gene>
<comment type="similarity">
    <text evidence="2">Belongs to the peptidase S54 family.</text>
</comment>
<dbReference type="Gene3D" id="1.20.1540.10">
    <property type="entry name" value="Rhomboid-like"/>
    <property type="match status" value="1"/>
</dbReference>
<dbReference type="STRING" id="192814.GCA_900166575_01272"/>
<evidence type="ECO:0000256" key="5">
    <source>
        <dbReference type="ARBA" id="ARBA00022801"/>
    </source>
</evidence>
<dbReference type="GO" id="GO:0004252">
    <property type="term" value="F:serine-type endopeptidase activity"/>
    <property type="evidence" value="ECO:0007669"/>
    <property type="project" value="InterPro"/>
</dbReference>
<evidence type="ECO:0000256" key="7">
    <source>
        <dbReference type="ARBA" id="ARBA00022989"/>
    </source>
</evidence>
<evidence type="ECO:0000256" key="3">
    <source>
        <dbReference type="ARBA" id="ARBA00022692"/>
    </source>
</evidence>
<feature type="transmembrane region" description="Helical" evidence="11">
    <location>
        <begin position="371"/>
        <end position="391"/>
    </location>
</feature>
<dbReference type="PROSITE" id="PS50005">
    <property type="entry name" value="TPR"/>
    <property type="match status" value="2"/>
</dbReference>
<feature type="transmembrane region" description="Helical" evidence="11">
    <location>
        <begin position="289"/>
        <end position="307"/>
    </location>
</feature>
<dbReference type="EMBL" id="SRJC01000001">
    <property type="protein sequence ID" value="TGB04302.1"/>
    <property type="molecule type" value="Genomic_DNA"/>
</dbReference>
<dbReference type="PANTHER" id="PTHR43731:SF14">
    <property type="entry name" value="PRESENILIN-ASSOCIATED RHOMBOID-LIKE PROTEIN, MITOCHONDRIAL"/>
    <property type="match status" value="1"/>
</dbReference>
<keyword evidence="7 11" id="KW-1133">Transmembrane helix</keyword>
<proteinExistence type="inferred from homology"/>
<dbReference type="RefSeq" id="WP_135326810.1">
    <property type="nucleotide sequence ID" value="NZ_SRJC01000001.1"/>
</dbReference>
<protein>
    <submittedName>
        <fullName evidence="13">Rhomboid family intramembrane serine protease</fullName>
    </submittedName>
</protein>
<keyword evidence="14" id="KW-1185">Reference proteome</keyword>
<evidence type="ECO:0000256" key="11">
    <source>
        <dbReference type="SAM" id="Phobius"/>
    </source>
</evidence>
<feature type="transmembrane region" description="Helical" evidence="11">
    <location>
        <begin position="265"/>
        <end position="283"/>
    </location>
</feature>
<dbReference type="InterPro" id="IPR050925">
    <property type="entry name" value="Rhomboid_protease_S54"/>
</dbReference>
<dbReference type="GO" id="GO:0006508">
    <property type="term" value="P:proteolysis"/>
    <property type="evidence" value="ECO:0007669"/>
    <property type="project" value="UniProtKB-KW"/>
</dbReference>
<dbReference type="PROSITE" id="PS50293">
    <property type="entry name" value="TPR_REGION"/>
    <property type="match status" value="1"/>
</dbReference>
<evidence type="ECO:0000256" key="10">
    <source>
        <dbReference type="SAM" id="MobiDB-lite"/>
    </source>
</evidence>
<keyword evidence="3 11" id="KW-0812">Transmembrane</keyword>
<evidence type="ECO:0000256" key="4">
    <source>
        <dbReference type="ARBA" id="ARBA00022737"/>
    </source>
</evidence>
<dbReference type="GO" id="GO:0016020">
    <property type="term" value="C:membrane"/>
    <property type="evidence" value="ECO:0007669"/>
    <property type="project" value="UniProtKB-SubCell"/>
</dbReference>
<keyword evidence="13" id="KW-0645">Protease</keyword>
<accession>A0A4Z0H1Q7</accession>
<dbReference type="PANTHER" id="PTHR43731">
    <property type="entry name" value="RHOMBOID PROTEASE"/>
    <property type="match status" value="1"/>
</dbReference>
<dbReference type="Pfam" id="PF01694">
    <property type="entry name" value="Rhomboid"/>
    <property type="match status" value="1"/>
</dbReference>
<evidence type="ECO:0000256" key="1">
    <source>
        <dbReference type="ARBA" id="ARBA00004141"/>
    </source>
</evidence>
<dbReference type="SMART" id="SM00028">
    <property type="entry name" value="TPR"/>
    <property type="match status" value="2"/>
</dbReference>
<keyword evidence="5" id="KW-0378">Hydrolase</keyword>
<feature type="region of interest" description="Disordered" evidence="10">
    <location>
        <begin position="484"/>
        <end position="511"/>
    </location>
</feature>
<dbReference type="Gene3D" id="1.25.40.10">
    <property type="entry name" value="Tetratricopeptide repeat domain"/>
    <property type="match status" value="1"/>
</dbReference>
<keyword evidence="6 9" id="KW-0802">TPR repeat</keyword>
<dbReference type="InterPro" id="IPR035952">
    <property type="entry name" value="Rhomboid-like_sf"/>
</dbReference>
<keyword evidence="4" id="KW-0677">Repeat</keyword>
<dbReference type="InterPro" id="IPR019734">
    <property type="entry name" value="TPR_rpt"/>
</dbReference>
<dbReference type="Pfam" id="PF07719">
    <property type="entry name" value="TPR_2"/>
    <property type="match status" value="1"/>
</dbReference>
<name>A0A4Z0H1Q7_9BACI</name>
<feature type="domain" description="Peptidase S54 rhomboid" evidence="12">
    <location>
        <begin position="224"/>
        <end position="356"/>
    </location>
</feature>
<dbReference type="SUPFAM" id="SSF48452">
    <property type="entry name" value="TPR-like"/>
    <property type="match status" value="1"/>
</dbReference>
<dbReference type="AlphaFoldDB" id="A0A4Z0H1Q7"/>
<evidence type="ECO:0000313" key="14">
    <source>
        <dbReference type="Proteomes" id="UP000297982"/>
    </source>
</evidence>
<feature type="transmembrane region" description="Helical" evidence="11">
    <location>
        <begin position="233"/>
        <end position="253"/>
    </location>
</feature>
<feature type="transmembrane region" description="Helical" evidence="11">
    <location>
        <begin position="319"/>
        <end position="335"/>
    </location>
</feature>
<feature type="compositionally biased region" description="Polar residues" evidence="10">
    <location>
        <begin position="496"/>
        <end position="511"/>
    </location>
</feature>
<evidence type="ECO:0000256" key="6">
    <source>
        <dbReference type="ARBA" id="ARBA00022803"/>
    </source>
</evidence>
<evidence type="ECO:0000313" key="13">
    <source>
        <dbReference type="EMBL" id="TGB04302.1"/>
    </source>
</evidence>
<comment type="caution">
    <text evidence="13">The sequence shown here is derived from an EMBL/GenBank/DDBJ whole genome shotgun (WGS) entry which is preliminary data.</text>
</comment>
<dbReference type="SUPFAM" id="SSF144091">
    <property type="entry name" value="Rhomboid-like"/>
    <property type="match status" value="1"/>
</dbReference>
<dbReference type="InterPro" id="IPR011990">
    <property type="entry name" value="TPR-like_helical_dom_sf"/>
</dbReference>
<organism evidence="13 14">
    <name type="scientific">Halobacillus salinus</name>
    <dbReference type="NCBI Taxonomy" id="192814"/>
    <lineage>
        <taxon>Bacteria</taxon>
        <taxon>Bacillati</taxon>
        <taxon>Bacillota</taxon>
        <taxon>Bacilli</taxon>
        <taxon>Bacillales</taxon>
        <taxon>Bacillaceae</taxon>
        <taxon>Halobacillus</taxon>
    </lineage>
</organism>
<feature type="repeat" description="TPR" evidence="9">
    <location>
        <begin position="431"/>
        <end position="464"/>
    </location>
</feature>
<feature type="repeat" description="TPR" evidence="9">
    <location>
        <begin position="465"/>
        <end position="498"/>
    </location>
</feature>
<evidence type="ECO:0000256" key="2">
    <source>
        <dbReference type="ARBA" id="ARBA00009045"/>
    </source>
</evidence>
<feature type="transmembrane region" description="Helical" evidence="11">
    <location>
        <begin position="341"/>
        <end position="359"/>
    </location>
</feature>
<dbReference type="InterPro" id="IPR013105">
    <property type="entry name" value="TPR_2"/>
</dbReference>
<comment type="subcellular location">
    <subcellularLocation>
        <location evidence="1">Membrane</location>
        <topology evidence="1">Multi-pass membrane protein</topology>
    </subcellularLocation>
</comment>